<name>A0A0H5Q592_9ZZZZ</name>
<reference evidence="2" key="2">
    <citation type="submission" date="2015-07" db="EMBL/GenBank/DDBJ databases">
        <title>Plasmids, circular viruses and viroids from rat gut.</title>
        <authorList>
            <person name="Jorgensen T.J."/>
            <person name="Hansen M.A."/>
            <person name="Xu Z."/>
            <person name="Tabak M.A."/>
            <person name="Sorensen S.J."/>
            <person name="Hansen L.H."/>
        </authorList>
    </citation>
    <scope>NUCLEOTIDE SEQUENCE</scope>
    <source>
        <strain evidence="2">RGFK1174</strain>
    </source>
</reference>
<sequence>MSKRKKPQSRSPRPPRPGAKHQLDLLVDATHANVTELALTGEPLEVLQRLRMQRELTAQSTDVAMLLARRRGIPWSDIGAALGVSAQAAEQRFSRLGSTFVERFLVEKAA</sequence>
<accession>A0A0H5Q592</accession>
<feature type="region of interest" description="Disordered" evidence="1">
    <location>
        <begin position="1"/>
        <end position="20"/>
    </location>
</feature>
<proteinExistence type="predicted"/>
<evidence type="ECO:0000313" key="2">
    <source>
        <dbReference type="EMBL" id="CRY96615.1"/>
    </source>
</evidence>
<reference evidence="2" key="1">
    <citation type="submission" date="2015-06" db="EMBL/GenBank/DDBJ databases">
        <authorList>
            <person name="Joergensen T."/>
        </authorList>
    </citation>
    <scope>NUCLEOTIDE SEQUENCE</scope>
    <source>
        <strain evidence="2">RGFK1174</strain>
    </source>
</reference>
<dbReference type="AlphaFoldDB" id="A0A0H5Q592"/>
<protein>
    <submittedName>
        <fullName evidence="2">Uncharacterized protein</fullName>
    </submittedName>
</protein>
<organism evidence="2">
    <name type="scientific">uncultured prokaryote</name>
    <dbReference type="NCBI Taxonomy" id="198431"/>
    <lineage>
        <taxon>unclassified sequences</taxon>
        <taxon>environmental samples</taxon>
    </lineage>
</organism>
<dbReference type="EMBL" id="LN853750">
    <property type="protein sequence ID" value="CRY96615.1"/>
    <property type="molecule type" value="Genomic_DNA"/>
</dbReference>
<evidence type="ECO:0000256" key="1">
    <source>
        <dbReference type="SAM" id="MobiDB-lite"/>
    </source>
</evidence>